<sequence>MAKKNEPKRITLENKEDAKELFTSYLEIKNHETFYSACKNSFCPDLLQDEWVTDMFSRYNYCEKFNTPAYPGAYDDQPAGWMDFRRILESGINSVKSCTCQKHKPNG</sequence>
<dbReference type="AlphaFoldDB" id="X0SJF3"/>
<evidence type="ECO:0000313" key="1">
    <source>
        <dbReference type="EMBL" id="GAF81223.1"/>
    </source>
</evidence>
<proteinExistence type="predicted"/>
<accession>X0SJF3</accession>
<organism evidence="1">
    <name type="scientific">marine sediment metagenome</name>
    <dbReference type="NCBI Taxonomy" id="412755"/>
    <lineage>
        <taxon>unclassified sequences</taxon>
        <taxon>metagenomes</taxon>
        <taxon>ecological metagenomes</taxon>
    </lineage>
</organism>
<gene>
    <name evidence="1" type="ORF">S01H1_03932</name>
</gene>
<dbReference type="EMBL" id="BARS01002106">
    <property type="protein sequence ID" value="GAF81223.1"/>
    <property type="molecule type" value="Genomic_DNA"/>
</dbReference>
<protein>
    <submittedName>
        <fullName evidence="1">Uncharacterized protein</fullName>
    </submittedName>
</protein>
<name>X0SJF3_9ZZZZ</name>
<reference evidence="1" key="1">
    <citation type="journal article" date="2014" name="Front. Microbiol.">
        <title>High frequency of phylogenetically diverse reductive dehalogenase-homologous genes in deep subseafloor sedimentary metagenomes.</title>
        <authorList>
            <person name="Kawai M."/>
            <person name="Futagami T."/>
            <person name="Toyoda A."/>
            <person name="Takaki Y."/>
            <person name="Nishi S."/>
            <person name="Hori S."/>
            <person name="Arai W."/>
            <person name="Tsubouchi T."/>
            <person name="Morono Y."/>
            <person name="Uchiyama I."/>
            <person name="Ito T."/>
            <person name="Fujiyama A."/>
            <person name="Inagaki F."/>
            <person name="Takami H."/>
        </authorList>
    </citation>
    <scope>NUCLEOTIDE SEQUENCE</scope>
    <source>
        <strain evidence="1">Expedition CK06-06</strain>
    </source>
</reference>
<comment type="caution">
    <text evidence="1">The sequence shown here is derived from an EMBL/GenBank/DDBJ whole genome shotgun (WGS) entry which is preliminary data.</text>
</comment>